<dbReference type="Proteomes" id="UP000013750">
    <property type="component" value="Unassembled WGS sequence"/>
</dbReference>
<reference evidence="2 4" key="1">
    <citation type="submission" date="2013-02" db="EMBL/GenBank/DDBJ databases">
        <title>The Genome Sequence of Enterococcus gilvus ATCC BAA-350.</title>
        <authorList>
            <consortium name="The Broad Institute Genome Sequencing Platform"/>
            <consortium name="The Broad Institute Genome Sequencing Center for Infectious Disease"/>
            <person name="Earl A.M."/>
            <person name="Gilmore M.S."/>
            <person name="Lebreton F."/>
            <person name="Walker B."/>
            <person name="Young S.K."/>
            <person name="Zeng Q."/>
            <person name="Gargeya S."/>
            <person name="Fitzgerald M."/>
            <person name="Haas B."/>
            <person name="Abouelleil A."/>
            <person name="Alvarado L."/>
            <person name="Arachchi H.M."/>
            <person name="Berlin A.M."/>
            <person name="Chapman S.B."/>
            <person name="Dewar J."/>
            <person name="Goldberg J."/>
            <person name="Griggs A."/>
            <person name="Gujja S."/>
            <person name="Hansen M."/>
            <person name="Howarth C."/>
            <person name="Imamovic A."/>
            <person name="Larimer J."/>
            <person name="McCowan C."/>
            <person name="Murphy C."/>
            <person name="Neiman D."/>
            <person name="Pearson M."/>
            <person name="Priest M."/>
            <person name="Roberts A."/>
            <person name="Saif S."/>
            <person name="Shea T."/>
            <person name="Sisk P."/>
            <person name="Sykes S."/>
            <person name="Wortman J."/>
            <person name="Nusbaum C."/>
            <person name="Birren B."/>
        </authorList>
    </citation>
    <scope>NUCLEOTIDE SEQUENCE [LARGE SCALE GENOMIC DNA]</scope>
    <source>
        <strain evidence="2 4">ATCC BAA-350</strain>
    </source>
</reference>
<evidence type="ECO:0000313" key="4">
    <source>
        <dbReference type="Proteomes" id="UP000013750"/>
    </source>
</evidence>
<evidence type="ECO:0000256" key="1">
    <source>
        <dbReference type="SAM" id="Phobius"/>
    </source>
</evidence>
<dbReference type="PATRIC" id="fig|1158614.3.peg.2905"/>
<dbReference type="AlphaFoldDB" id="R2XJ01"/>
<gene>
    <name evidence="3" type="ORF">I592_01044</name>
    <name evidence="2" type="ORF">UKC_02917</name>
</gene>
<evidence type="ECO:0000313" key="3">
    <source>
        <dbReference type="EMBL" id="EOW81745.1"/>
    </source>
</evidence>
<reference evidence="3 5" key="2">
    <citation type="submission" date="2013-03" db="EMBL/GenBank/DDBJ databases">
        <title>The Genome Sequence of Enterococcus gilvus ATCC BAA-350 (PacBio/Illumina hybrid assembly).</title>
        <authorList>
            <consortium name="The Broad Institute Genomics Platform"/>
            <consortium name="The Broad Institute Genome Sequencing Center for Infectious Disease"/>
            <person name="Earl A."/>
            <person name="Russ C."/>
            <person name="Gilmore M."/>
            <person name="Surin D."/>
            <person name="Walker B."/>
            <person name="Young S."/>
            <person name="Zeng Q."/>
            <person name="Gargeya S."/>
            <person name="Fitzgerald M."/>
            <person name="Haas B."/>
            <person name="Abouelleil A."/>
            <person name="Allen A.W."/>
            <person name="Alvarado L."/>
            <person name="Arachchi H.M."/>
            <person name="Berlin A.M."/>
            <person name="Chapman S.B."/>
            <person name="Gainer-Dewar J."/>
            <person name="Goldberg J."/>
            <person name="Griggs A."/>
            <person name="Gujja S."/>
            <person name="Hansen M."/>
            <person name="Howarth C."/>
            <person name="Imamovic A."/>
            <person name="Ireland A."/>
            <person name="Larimer J."/>
            <person name="McCowan C."/>
            <person name="Murphy C."/>
            <person name="Pearson M."/>
            <person name="Poon T.W."/>
            <person name="Priest M."/>
            <person name="Roberts A."/>
            <person name="Saif S."/>
            <person name="Shea T."/>
            <person name="Sisk P."/>
            <person name="Sykes S."/>
            <person name="Wortman J."/>
            <person name="Nusbaum C."/>
            <person name="Birren B."/>
        </authorList>
    </citation>
    <scope>NUCLEOTIDE SEQUENCE [LARGE SCALE GENOMIC DNA]</scope>
    <source>
        <strain evidence="3 5">ATCC BAA-350</strain>
    </source>
</reference>
<proteinExistence type="predicted"/>
<dbReference type="RefSeq" id="WP_010781283.1">
    <property type="nucleotide sequence ID" value="NZ_ASWH01000001.1"/>
</dbReference>
<keyword evidence="5" id="KW-1185">Reference proteome</keyword>
<comment type="caution">
    <text evidence="2">The sequence shown here is derived from an EMBL/GenBank/DDBJ whole genome shotgun (WGS) entry which is preliminary data.</text>
</comment>
<keyword evidence="1" id="KW-0812">Transmembrane</keyword>
<dbReference type="HOGENOM" id="CLU_3199543_0_0_9"/>
<accession>R2XJ01</accession>
<dbReference type="Proteomes" id="UP000014160">
    <property type="component" value="Unassembled WGS sequence"/>
</dbReference>
<dbReference type="EMBL" id="ASWH01000001">
    <property type="protein sequence ID" value="EOW81745.1"/>
    <property type="molecule type" value="Genomic_DNA"/>
</dbReference>
<sequence length="45" mass="5200">MRKRLLIVACCLGLLVIFFMLKIKIHIRIILVLATMLYLLIDGTL</sequence>
<keyword evidence="1" id="KW-0472">Membrane</keyword>
<dbReference type="EMBL" id="AJDQ01000009">
    <property type="protein sequence ID" value="EOI54879.1"/>
    <property type="molecule type" value="Genomic_DNA"/>
</dbReference>
<keyword evidence="1" id="KW-1133">Transmembrane helix</keyword>
<protein>
    <submittedName>
        <fullName evidence="2">Uncharacterized protein</fullName>
    </submittedName>
</protein>
<evidence type="ECO:0000313" key="5">
    <source>
        <dbReference type="Proteomes" id="UP000014160"/>
    </source>
</evidence>
<name>R2XJ01_9ENTE</name>
<organism evidence="2 4">
    <name type="scientific">Enterococcus gilvus ATCC BAA-350</name>
    <dbReference type="NCBI Taxonomy" id="1158614"/>
    <lineage>
        <taxon>Bacteria</taxon>
        <taxon>Bacillati</taxon>
        <taxon>Bacillota</taxon>
        <taxon>Bacilli</taxon>
        <taxon>Lactobacillales</taxon>
        <taxon>Enterococcaceae</taxon>
        <taxon>Enterococcus</taxon>
    </lineage>
</organism>
<feature type="transmembrane region" description="Helical" evidence="1">
    <location>
        <begin position="5"/>
        <end position="21"/>
    </location>
</feature>
<evidence type="ECO:0000313" key="2">
    <source>
        <dbReference type="EMBL" id="EOI54879.1"/>
    </source>
</evidence>